<dbReference type="PANTHER" id="PTHR37422:SF17">
    <property type="entry name" value="O-ANTIGEN LIGASE"/>
    <property type="match status" value="1"/>
</dbReference>
<sequence>MPLFSFSYGVIDSALPTGFFLLLLGCLVAYYVFYNLPFVFKNPFSIMLVIYFCILALDIQDFRSERKSFITVISLFLLIGVVAEVYKKYPRDVIFKELALSSFLILSIFVFNALFSTAFRFNPGAMYGISTGVLFGNIVFAAFNFLPLVCYVALQKAVNERNKWYFLIYAISVFLTLLTLRRSVMLLTLIGTLFVMIPLMDLKNIKRFFGIFLGLSLATLIVVSTTGFLEMIQERYELRQLEDRNLEEEGRVQEIGMVYRDLFVYFDYSPWFGYGLFDASGNYGKGFYGNRNLHTDLTVLIHGSGFLGLFLYLGMVGTVFWLVWKKTKTKNDAIQFVFICLVFTTYFITGRYNSITTTLLVYLILCLPIANKISEIPNNPTLVTE</sequence>
<protein>
    <recommendedName>
        <fullName evidence="6">O-antigen ligase-related domain-containing protein</fullName>
    </recommendedName>
</protein>
<feature type="transmembrane region" description="Helical" evidence="5">
    <location>
        <begin position="299"/>
        <end position="324"/>
    </location>
</feature>
<dbReference type="PANTHER" id="PTHR37422">
    <property type="entry name" value="TEICHURONIC ACID BIOSYNTHESIS PROTEIN TUAE"/>
    <property type="match status" value="1"/>
</dbReference>
<feature type="domain" description="O-antigen ligase-related" evidence="6">
    <location>
        <begin position="169"/>
        <end position="322"/>
    </location>
</feature>
<dbReference type="AlphaFoldDB" id="M7XBU0"/>
<accession>M7XBU0</accession>
<feature type="transmembrane region" description="Helical" evidence="5">
    <location>
        <begin position="336"/>
        <end position="365"/>
    </location>
</feature>
<dbReference type="EMBL" id="AMZY02000014">
    <property type="protein sequence ID" value="EMS32088.1"/>
    <property type="molecule type" value="Genomic_DNA"/>
</dbReference>
<dbReference type="GO" id="GO:0016020">
    <property type="term" value="C:membrane"/>
    <property type="evidence" value="ECO:0007669"/>
    <property type="project" value="UniProtKB-SubCell"/>
</dbReference>
<feature type="transmembrane region" description="Helical" evidence="5">
    <location>
        <begin position="133"/>
        <end position="154"/>
    </location>
</feature>
<dbReference type="eggNOG" id="COG1377">
    <property type="taxonomic scope" value="Bacteria"/>
</dbReference>
<dbReference type="STRING" id="1239962.C943_01350"/>
<gene>
    <name evidence="7" type="ORF">C943_01350</name>
</gene>
<evidence type="ECO:0000256" key="5">
    <source>
        <dbReference type="SAM" id="Phobius"/>
    </source>
</evidence>
<evidence type="ECO:0000256" key="2">
    <source>
        <dbReference type="ARBA" id="ARBA00022692"/>
    </source>
</evidence>
<organism evidence="7 8">
    <name type="scientific">Mariniradius saccharolyticus AK6</name>
    <dbReference type="NCBI Taxonomy" id="1239962"/>
    <lineage>
        <taxon>Bacteria</taxon>
        <taxon>Pseudomonadati</taxon>
        <taxon>Bacteroidota</taxon>
        <taxon>Cytophagia</taxon>
        <taxon>Cytophagales</taxon>
        <taxon>Cyclobacteriaceae</taxon>
        <taxon>Mariniradius</taxon>
    </lineage>
</organism>
<keyword evidence="4 5" id="KW-0472">Membrane</keyword>
<evidence type="ECO:0000256" key="1">
    <source>
        <dbReference type="ARBA" id="ARBA00004141"/>
    </source>
</evidence>
<comment type="subcellular location">
    <subcellularLocation>
        <location evidence="1">Membrane</location>
        <topology evidence="1">Multi-pass membrane protein</topology>
    </subcellularLocation>
</comment>
<name>M7XBU0_9BACT</name>
<feature type="transmembrane region" description="Helical" evidence="5">
    <location>
        <begin position="12"/>
        <end position="33"/>
    </location>
</feature>
<dbReference type="Pfam" id="PF04932">
    <property type="entry name" value="Wzy_C"/>
    <property type="match status" value="1"/>
</dbReference>
<feature type="transmembrane region" description="Helical" evidence="5">
    <location>
        <begin position="98"/>
        <end position="121"/>
    </location>
</feature>
<feature type="transmembrane region" description="Helical" evidence="5">
    <location>
        <begin position="166"/>
        <end position="196"/>
    </location>
</feature>
<keyword evidence="8" id="KW-1185">Reference proteome</keyword>
<feature type="transmembrane region" description="Helical" evidence="5">
    <location>
        <begin position="39"/>
        <end position="57"/>
    </location>
</feature>
<dbReference type="InterPro" id="IPR007016">
    <property type="entry name" value="O-antigen_ligase-rel_domated"/>
</dbReference>
<evidence type="ECO:0000256" key="4">
    <source>
        <dbReference type="ARBA" id="ARBA00023136"/>
    </source>
</evidence>
<evidence type="ECO:0000256" key="3">
    <source>
        <dbReference type="ARBA" id="ARBA00022989"/>
    </source>
</evidence>
<keyword evidence="2 5" id="KW-0812">Transmembrane</keyword>
<reference evidence="7" key="1">
    <citation type="submission" date="2013-01" db="EMBL/GenBank/DDBJ databases">
        <title>Genome assembly of Mariniradius saccharolyticus AK6.</title>
        <authorList>
            <person name="Vaidya B."/>
            <person name="Khatri I."/>
            <person name="Tanuku N.R.S."/>
            <person name="Subramanian S."/>
            <person name="Pinnaka A."/>
        </authorList>
    </citation>
    <scope>NUCLEOTIDE SEQUENCE [LARGE SCALE GENOMIC DNA]</scope>
    <source>
        <strain evidence="7">AK6</strain>
    </source>
</reference>
<keyword evidence="3 5" id="KW-1133">Transmembrane helix</keyword>
<feature type="transmembrane region" description="Helical" evidence="5">
    <location>
        <begin position="208"/>
        <end position="229"/>
    </location>
</feature>
<dbReference type="InterPro" id="IPR051533">
    <property type="entry name" value="WaaL-like"/>
</dbReference>
<dbReference type="InParanoid" id="M7XBU0"/>
<feature type="transmembrane region" description="Helical" evidence="5">
    <location>
        <begin position="69"/>
        <end position="86"/>
    </location>
</feature>
<evidence type="ECO:0000313" key="8">
    <source>
        <dbReference type="Proteomes" id="UP000010953"/>
    </source>
</evidence>
<evidence type="ECO:0000259" key="6">
    <source>
        <dbReference type="Pfam" id="PF04932"/>
    </source>
</evidence>
<evidence type="ECO:0000313" key="7">
    <source>
        <dbReference type="EMBL" id="EMS32088.1"/>
    </source>
</evidence>
<comment type="caution">
    <text evidence="7">The sequence shown here is derived from an EMBL/GenBank/DDBJ whole genome shotgun (WGS) entry which is preliminary data.</text>
</comment>
<proteinExistence type="predicted"/>
<dbReference type="Proteomes" id="UP000010953">
    <property type="component" value="Unassembled WGS sequence"/>
</dbReference>